<reference evidence="3" key="1">
    <citation type="submission" date="2016-10" db="EMBL/GenBank/DDBJ databases">
        <authorList>
            <person name="Varghese N."/>
            <person name="Submissions S."/>
        </authorList>
    </citation>
    <scope>NUCLEOTIDE SEQUENCE [LARGE SCALE GENOMIC DNA]</scope>
    <source>
        <strain evidence="3">DSM 17298</strain>
    </source>
</reference>
<dbReference type="Pfam" id="PF09603">
    <property type="entry name" value="Fib_succ_major"/>
    <property type="match status" value="1"/>
</dbReference>
<keyword evidence="3" id="KW-1185">Reference proteome</keyword>
<dbReference type="AlphaFoldDB" id="A0A1H5ZDI5"/>
<accession>A0A1H5ZDI5</accession>
<proteinExistence type="predicted"/>
<dbReference type="NCBIfam" id="TIGR02145">
    <property type="entry name" value="Fib_succ_major"/>
    <property type="match status" value="1"/>
</dbReference>
<evidence type="ECO:0000313" key="2">
    <source>
        <dbReference type="EMBL" id="SEG34468.1"/>
    </source>
</evidence>
<feature type="domain" description="Fibrobacter succinogenes major paralogous" evidence="1">
    <location>
        <begin position="458"/>
        <end position="639"/>
    </location>
</feature>
<gene>
    <name evidence="2" type="ORF">SAMN03080598_03466</name>
</gene>
<evidence type="ECO:0000313" key="3">
    <source>
        <dbReference type="Proteomes" id="UP000236736"/>
    </source>
</evidence>
<organism evidence="2 3">
    <name type="scientific">Algoriphagus boritolerans DSM 17298 = JCM 18970</name>
    <dbReference type="NCBI Taxonomy" id="1120964"/>
    <lineage>
        <taxon>Bacteria</taxon>
        <taxon>Pseudomonadati</taxon>
        <taxon>Bacteroidota</taxon>
        <taxon>Cytophagia</taxon>
        <taxon>Cytophagales</taxon>
        <taxon>Cyclobacteriaceae</taxon>
        <taxon>Algoriphagus</taxon>
    </lineage>
</organism>
<sequence length="640" mass="69734">MFKFSINNNIKFYRKKVNRDLQNIKNRIGGLVLFFILFILSACQTIDLGYDWINSTQEVKGKIILPQGSKLDVNSFTVFSNIENSPVQGEEYGLSKDGKFTGLYVSNPNDEVVLMGFQYPGNPTNEINSTTTALGLVLMAPIFFDLTEEGMLKLIDSILKDSNFPSLKAEIEKNIVQGRSLFDVENVALIATLNSILKSAGLRVAQNEKELPVNLFMAGKNFTFNNSGNSFSTVIGIYKGNDRVKKITVDGVQIFAGSITELLTASGGTFETPVDHPYSIPGDGEYTFKFRTGKPGAGDGSIEHDEAFYESLKQYSINLLTGLLPQLDRDGTAGCLISVSSNVYGTISTLTSLRTNPSLSEVLLTVSEITLNNIGGLLEDCVTIEPNKNFFGSFLKQLKLFSFASGAMNTGAFGYQWLSSEAVVDICYTAKGNEVTEGCGPEYGTFTDPRDGNVYKTVKIGTQTWFAENLRYAGNIFQAASTQDWAAIWNNGNPTGRPAWSHYNNDSNNDAVYGKLYNSYAVNTGTLCPQGWHIPTNAEWTILTNYLGGEVLAGGKMKSVTSWDTPNIAATNESGFTGLPGGHRSDTGGFNSIGSGGYWWSSSPNDGSDWGRYLSRSSGSLTRGVGFGRTYGNSCRCLRD</sequence>
<dbReference type="Proteomes" id="UP000236736">
    <property type="component" value="Unassembled WGS sequence"/>
</dbReference>
<name>A0A1H5ZDI5_9BACT</name>
<dbReference type="EMBL" id="FNVR01000026">
    <property type="protein sequence ID" value="SEG34468.1"/>
    <property type="molecule type" value="Genomic_DNA"/>
</dbReference>
<evidence type="ECO:0000259" key="1">
    <source>
        <dbReference type="Pfam" id="PF09603"/>
    </source>
</evidence>
<dbReference type="STRING" id="1120964.GCA_001313265_05574"/>
<protein>
    <submittedName>
        <fullName evidence="2">Major paralogous domain-containing protein</fullName>
    </submittedName>
</protein>
<dbReference type="InterPro" id="IPR011871">
    <property type="entry name" value="Fib_succ_major"/>
</dbReference>